<name>A0AAU9TWA6_EUPED</name>
<evidence type="ECO:0000313" key="2">
    <source>
        <dbReference type="Proteomes" id="UP001153954"/>
    </source>
</evidence>
<dbReference type="EMBL" id="CAKOGL010000010">
    <property type="protein sequence ID" value="CAH2091375.1"/>
    <property type="molecule type" value="Genomic_DNA"/>
</dbReference>
<proteinExistence type="predicted"/>
<organism evidence="1 2">
    <name type="scientific">Euphydryas editha</name>
    <name type="common">Edith's checkerspot</name>
    <dbReference type="NCBI Taxonomy" id="104508"/>
    <lineage>
        <taxon>Eukaryota</taxon>
        <taxon>Metazoa</taxon>
        <taxon>Ecdysozoa</taxon>
        <taxon>Arthropoda</taxon>
        <taxon>Hexapoda</taxon>
        <taxon>Insecta</taxon>
        <taxon>Pterygota</taxon>
        <taxon>Neoptera</taxon>
        <taxon>Endopterygota</taxon>
        <taxon>Lepidoptera</taxon>
        <taxon>Glossata</taxon>
        <taxon>Ditrysia</taxon>
        <taxon>Papilionoidea</taxon>
        <taxon>Nymphalidae</taxon>
        <taxon>Nymphalinae</taxon>
        <taxon>Euphydryas</taxon>
    </lineage>
</organism>
<gene>
    <name evidence="1" type="ORF">EEDITHA_LOCUS7244</name>
</gene>
<sequence length="221" mass="25569">MICSIIYIPEAQLYLNEYDIISTVKERTPSIYYKFNSTDGFNATKLNTQVPISVPIEYFNIPNNKINIPFEIHALITLNVDKTSCLFSIESDNETKLSLCFERVQEELVNIVLSFSSDVNITIVYKDFDANNPWANILLRVDETVVTLYKNCNFSGDEELEPIKEIKLPKNSKIYLGRKNERDIILFEVRTELAIQLDLNVLKLIQVKKKKRVVKYSSLET</sequence>
<dbReference type="Gene3D" id="2.60.120.200">
    <property type="match status" value="1"/>
</dbReference>
<protein>
    <submittedName>
        <fullName evidence="1">Uncharacterized protein</fullName>
    </submittedName>
</protein>
<accession>A0AAU9TWA6</accession>
<dbReference type="Proteomes" id="UP001153954">
    <property type="component" value="Unassembled WGS sequence"/>
</dbReference>
<keyword evidence="2" id="KW-1185">Reference proteome</keyword>
<comment type="caution">
    <text evidence="1">The sequence shown here is derived from an EMBL/GenBank/DDBJ whole genome shotgun (WGS) entry which is preliminary data.</text>
</comment>
<evidence type="ECO:0000313" key="1">
    <source>
        <dbReference type="EMBL" id="CAH2091375.1"/>
    </source>
</evidence>
<dbReference type="AlphaFoldDB" id="A0AAU9TWA6"/>
<reference evidence="1" key="1">
    <citation type="submission" date="2022-03" db="EMBL/GenBank/DDBJ databases">
        <authorList>
            <person name="Tunstrom K."/>
        </authorList>
    </citation>
    <scope>NUCLEOTIDE SEQUENCE</scope>
</reference>